<keyword evidence="1" id="KW-0175">Coiled coil</keyword>
<protein>
    <submittedName>
        <fullName evidence="3">Oidioi.mRNA.OKI2018_I69.PAR.g11497.t1.cds</fullName>
    </submittedName>
</protein>
<dbReference type="PANTHER" id="PTHR22091:SF1">
    <property type="entry name" value="COILED-COIL DOMAIN-CONTAINING PROTEIN 77"/>
    <property type="match status" value="1"/>
</dbReference>
<keyword evidence="4" id="KW-1185">Reference proteome</keyword>
<dbReference type="PANTHER" id="PTHR22091">
    <property type="entry name" value="COILED-COIL DOMAIN-CONTAINING PROTEIN 77"/>
    <property type="match status" value="1"/>
</dbReference>
<reference evidence="3 4" key="1">
    <citation type="submission" date="2021-04" db="EMBL/GenBank/DDBJ databases">
        <authorList>
            <person name="Bliznina A."/>
        </authorList>
    </citation>
    <scope>NUCLEOTIDE SEQUENCE [LARGE SCALE GENOMIC DNA]</scope>
</reference>
<feature type="coiled-coil region" evidence="1">
    <location>
        <begin position="360"/>
        <end position="387"/>
    </location>
</feature>
<evidence type="ECO:0000256" key="2">
    <source>
        <dbReference type="SAM" id="MobiDB-lite"/>
    </source>
</evidence>
<organism evidence="3 4">
    <name type="scientific">Oikopleura dioica</name>
    <name type="common">Tunicate</name>
    <dbReference type="NCBI Taxonomy" id="34765"/>
    <lineage>
        <taxon>Eukaryota</taxon>
        <taxon>Metazoa</taxon>
        <taxon>Chordata</taxon>
        <taxon>Tunicata</taxon>
        <taxon>Appendicularia</taxon>
        <taxon>Copelata</taxon>
        <taxon>Oikopleuridae</taxon>
        <taxon>Oikopleura</taxon>
    </lineage>
</organism>
<dbReference type="EMBL" id="OU015568">
    <property type="protein sequence ID" value="CAG5087251.1"/>
    <property type="molecule type" value="Genomic_DNA"/>
</dbReference>
<proteinExistence type="predicted"/>
<evidence type="ECO:0000256" key="1">
    <source>
        <dbReference type="SAM" id="Coils"/>
    </source>
</evidence>
<dbReference type="Proteomes" id="UP001158576">
    <property type="component" value="Chromosome PAR"/>
</dbReference>
<evidence type="ECO:0000313" key="3">
    <source>
        <dbReference type="EMBL" id="CAG5087251.1"/>
    </source>
</evidence>
<feature type="region of interest" description="Disordered" evidence="2">
    <location>
        <begin position="161"/>
        <end position="188"/>
    </location>
</feature>
<sequence length="508" mass="59162">MEIEPVAEVSLELDDGLPTVEERLAALRPSRQLLEFYRHKVEDLEIEYDTMSGKLDNFVKHCQQEALLERTIRQREKEINDLQKALSDIQVFLLKERESNLRLHAENDKLKIRELEDRKTMQHLLNIAGPSIAECSYFHKEPPGIVVIKEHNAEMKYPQESGDGSLCSTPRENPPPKPTLKGDGVVRAPSKFKPSEIKISKKNSGPSEERLRDDKQILALQVEALRAQLEEHIKLSNEQTSQLMEDRRIMIEEHETHRAREADRTEQLEARLRKTQELLKDTTKDFLEARKAQREKDRSWLQEKDKLLQQLDKAHDRIYEQDQKSPTYKPSGHDKLLAVPAHMRKNYDVLSKPAIDPSVVKKLKIENEALKERLEQAVHLSDMYREQCITAEEEVSKVKDQALRDQNMYQTKSAKLIDKLELTTKRFSSLEQRRGLENEGYRNEIKKLKERCDQLEGQLYKMSIGGLNDIEVLQNFKESAAKSRAIQNQLKSLKKKLYEVENNFRSSN</sequence>
<feature type="coiled-coil region" evidence="1">
    <location>
        <begin position="208"/>
        <end position="285"/>
    </location>
</feature>
<gene>
    <name evidence="3" type="ORF">OKIOD_LOCUS3055</name>
</gene>
<name>A0ABN7RZ09_OIKDI</name>
<dbReference type="InterPro" id="IPR037696">
    <property type="entry name" value="CCDC77"/>
</dbReference>
<feature type="coiled-coil region" evidence="1">
    <location>
        <begin position="34"/>
        <end position="85"/>
    </location>
</feature>
<evidence type="ECO:0000313" key="4">
    <source>
        <dbReference type="Proteomes" id="UP001158576"/>
    </source>
</evidence>
<accession>A0ABN7RZ09</accession>